<dbReference type="Proteomes" id="UP001172159">
    <property type="component" value="Unassembled WGS sequence"/>
</dbReference>
<accession>A0AA40BDT2</accession>
<comment type="caution">
    <text evidence="1">The sequence shown here is derived from an EMBL/GenBank/DDBJ whole genome shotgun (WGS) entry which is preliminary data.</text>
</comment>
<proteinExistence type="predicted"/>
<dbReference type="GO" id="GO:0006508">
    <property type="term" value="P:proteolysis"/>
    <property type="evidence" value="ECO:0007669"/>
    <property type="project" value="InterPro"/>
</dbReference>
<evidence type="ECO:0000313" key="2">
    <source>
        <dbReference type="Proteomes" id="UP001172159"/>
    </source>
</evidence>
<dbReference type="GO" id="GO:0004252">
    <property type="term" value="F:serine-type endopeptidase activity"/>
    <property type="evidence" value="ECO:0007669"/>
    <property type="project" value="InterPro"/>
</dbReference>
<dbReference type="SUPFAM" id="SSF52743">
    <property type="entry name" value="Subtilisin-like"/>
    <property type="match status" value="1"/>
</dbReference>
<reference evidence="1" key="1">
    <citation type="submission" date="2023-06" db="EMBL/GenBank/DDBJ databases">
        <title>Genome-scale phylogeny and comparative genomics of the fungal order Sordariales.</title>
        <authorList>
            <consortium name="Lawrence Berkeley National Laboratory"/>
            <person name="Hensen N."/>
            <person name="Bonometti L."/>
            <person name="Westerberg I."/>
            <person name="Brannstrom I.O."/>
            <person name="Guillou S."/>
            <person name="Cros-Aarteil S."/>
            <person name="Calhoun S."/>
            <person name="Haridas S."/>
            <person name="Kuo A."/>
            <person name="Mondo S."/>
            <person name="Pangilinan J."/>
            <person name="Riley R."/>
            <person name="Labutti K."/>
            <person name="Andreopoulos B."/>
            <person name="Lipzen A."/>
            <person name="Chen C."/>
            <person name="Yanf M."/>
            <person name="Daum C."/>
            <person name="Ng V."/>
            <person name="Clum A."/>
            <person name="Steindorff A."/>
            <person name="Ohm R."/>
            <person name="Martin F."/>
            <person name="Silar P."/>
            <person name="Natvig D."/>
            <person name="Lalanne C."/>
            <person name="Gautier V."/>
            <person name="Ament-Velasquez S.L."/>
            <person name="Kruys A."/>
            <person name="Hutchinson M.I."/>
            <person name="Powell A.J."/>
            <person name="Barry K."/>
            <person name="Miller A.N."/>
            <person name="Grigoriev I.V."/>
            <person name="Debuchy R."/>
            <person name="Gladieux P."/>
            <person name="Thoren M.H."/>
            <person name="Johannesson H."/>
        </authorList>
    </citation>
    <scope>NUCLEOTIDE SEQUENCE</scope>
    <source>
        <strain evidence="1">CBS 540.89</strain>
    </source>
</reference>
<dbReference type="EMBL" id="JAUKTV010000008">
    <property type="protein sequence ID" value="KAK0732417.1"/>
    <property type="molecule type" value="Genomic_DNA"/>
</dbReference>
<name>A0AA40BDT2_9PEZI</name>
<sequence length="246" mass="28174">MYYTADDSFGKGQTVFIVEELLWDNHPELVNTWQGYERPAIRKLPEFEWSKSDRFYASEKAKEAGYLHGTGITSKVVGWQLGLAKKAQVILVPGHYYLATDLWNTIWEQYLEKFIRIYHEVKRLYAEDPSQRGKVIVSMSVAFMDHQSAAVMKPIYIKRWHWLIMAPAYAVHSGYSETGIVYGAVGNSFATPTIAGLVAYWRGLPDIKNGWGEELKKPANVKKLLQFMHRSIDPKNLAKGLDRSKV</sequence>
<feature type="non-terminal residue" evidence="1">
    <location>
        <position position="246"/>
    </location>
</feature>
<organism evidence="1 2">
    <name type="scientific">Apiosordaria backusii</name>
    <dbReference type="NCBI Taxonomy" id="314023"/>
    <lineage>
        <taxon>Eukaryota</taxon>
        <taxon>Fungi</taxon>
        <taxon>Dikarya</taxon>
        <taxon>Ascomycota</taxon>
        <taxon>Pezizomycotina</taxon>
        <taxon>Sordariomycetes</taxon>
        <taxon>Sordariomycetidae</taxon>
        <taxon>Sordariales</taxon>
        <taxon>Lasiosphaeriaceae</taxon>
        <taxon>Apiosordaria</taxon>
    </lineage>
</organism>
<protein>
    <submittedName>
        <fullName evidence="1">Uncharacterized protein</fullName>
    </submittedName>
</protein>
<evidence type="ECO:0000313" key="1">
    <source>
        <dbReference type="EMBL" id="KAK0732417.1"/>
    </source>
</evidence>
<dbReference type="InterPro" id="IPR036852">
    <property type="entry name" value="Peptidase_S8/S53_dom_sf"/>
</dbReference>
<dbReference type="AlphaFoldDB" id="A0AA40BDT2"/>
<keyword evidence="2" id="KW-1185">Reference proteome</keyword>
<gene>
    <name evidence="1" type="ORF">B0T21DRAFT_291610</name>
</gene>